<dbReference type="AlphaFoldDB" id="A0A0D1WRX1"/>
<dbReference type="PROSITE" id="PS00723">
    <property type="entry name" value="POLYPRENYL_SYNTHASE_1"/>
    <property type="match status" value="1"/>
</dbReference>
<dbReference type="InterPro" id="IPR008949">
    <property type="entry name" value="Isoprenoid_synthase_dom_sf"/>
</dbReference>
<keyword evidence="5" id="KW-0444">Lipid biosynthesis</keyword>
<dbReference type="VEuPathDB" id="FungiDB:PV10_06412"/>
<dbReference type="GO" id="GO:0004337">
    <property type="term" value="F:(2E,6E)-farnesyl diphosphate synthase activity"/>
    <property type="evidence" value="ECO:0007669"/>
    <property type="project" value="TreeGrafter"/>
</dbReference>
<proteinExistence type="inferred from homology"/>
<dbReference type="GO" id="GO:0005737">
    <property type="term" value="C:cytoplasm"/>
    <property type="evidence" value="ECO:0007669"/>
    <property type="project" value="TreeGrafter"/>
</dbReference>
<dbReference type="GO" id="GO:0046872">
    <property type="term" value="F:metal ion binding"/>
    <property type="evidence" value="ECO:0007669"/>
    <property type="project" value="UniProtKB-KW"/>
</dbReference>
<keyword evidence="9" id="KW-0443">Lipid metabolism</keyword>
<evidence type="ECO:0000256" key="6">
    <source>
        <dbReference type="ARBA" id="ARBA00022679"/>
    </source>
</evidence>
<dbReference type="EMBL" id="KN847523">
    <property type="protein sequence ID" value="KIV91925.1"/>
    <property type="molecule type" value="Genomic_DNA"/>
</dbReference>
<gene>
    <name evidence="11" type="ORF">PV10_06412</name>
</gene>
<evidence type="ECO:0000313" key="12">
    <source>
        <dbReference type="Proteomes" id="UP000054302"/>
    </source>
</evidence>
<dbReference type="Pfam" id="PF00348">
    <property type="entry name" value="polyprenyl_synt"/>
    <property type="match status" value="1"/>
</dbReference>
<protein>
    <submittedName>
        <fullName evidence="11">Farnesyl pyrophosphate synthase</fullName>
    </submittedName>
</protein>
<name>A0A0D1WRX1_EXOME</name>
<dbReference type="FunFam" id="1.10.600.10:FF:000006">
    <property type="entry name" value="Farnesyl pyrophosphate synthase"/>
    <property type="match status" value="1"/>
</dbReference>
<dbReference type="InterPro" id="IPR000092">
    <property type="entry name" value="Polyprenyl_synt"/>
</dbReference>
<dbReference type="SFLD" id="SFLDS00005">
    <property type="entry name" value="Isoprenoid_Synthase_Type_I"/>
    <property type="match status" value="1"/>
</dbReference>
<dbReference type="InterPro" id="IPR039702">
    <property type="entry name" value="FPS1-like"/>
</dbReference>
<dbReference type="OrthoDB" id="10257492at2759"/>
<keyword evidence="8" id="KW-0460">Magnesium</keyword>
<dbReference type="STRING" id="212818.A0A0D1WRX1"/>
<dbReference type="GO" id="GO:0043386">
    <property type="term" value="P:mycotoxin biosynthetic process"/>
    <property type="evidence" value="ECO:0007669"/>
    <property type="project" value="UniProtKB-ARBA"/>
</dbReference>
<dbReference type="PANTHER" id="PTHR11525:SF0">
    <property type="entry name" value="FARNESYL PYROPHOSPHATE SYNTHASE"/>
    <property type="match status" value="1"/>
</dbReference>
<dbReference type="GO" id="GO:0046165">
    <property type="term" value="P:alcohol biosynthetic process"/>
    <property type="evidence" value="ECO:0007669"/>
    <property type="project" value="UniProtKB-ARBA"/>
</dbReference>
<dbReference type="PANTHER" id="PTHR11525">
    <property type="entry name" value="FARNESYL-PYROPHOSPHATE SYNTHETASE"/>
    <property type="match status" value="1"/>
</dbReference>
<dbReference type="CDD" id="cd00685">
    <property type="entry name" value="Trans_IPPS_HT"/>
    <property type="match status" value="1"/>
</dbReference>
<evidence type="ECO:0000256" key="1">
    <source>
        <dbReference type="ARBA" id="ARBA00001946"/>
    </source>
</evidence>
<organism evidence="11 12">
    <name type="scientific">Exophiala mesophila</name>
    <name type="common">Black yeast-like fungus</name>
    <dbReference type="NCBI Taxonomy" id="212818"/>
    <lineage>
        <taxon>Eukaryota</taxon>
        <taxon>Fungi</taxon>
        <taxon>Dikarya</taxon>
        <taxon>Ascomycota</taxon>
        <taxon>Pezizomycotina</taxon>
        <taxon>Eurotiomycetes</taxon>
        <taxon>Chaetothyriomycetidae</taxon>
        <taxon>Chaetothyriales</taxon>
        <taxon>Herpotrichiellaceae</taxon>
        <taxon>Exophiala</taxon>
    </lineage>
</organism>
<evidence type="ECO:0000256" key="7">
    <source>
        <dbReference type="ARBA" id="ARBA00022723"/>
    </source>
</evidence>
<evidence type="ECO:0000256" key="3">
    <source>
        <dbReference type="ARBA" id="ARBA00005035"/>
    </source>
</evidence>
<dbReference type="Gene3D" id="1.10.600.10">
    <property type="entry name" value="Farnesyl Diphosphate Synthase"/>
    <property type="match status" value="1"/>
</dbReference>
<evidence type="ECO:0000256" key="4">
    <source>
        <dbReference type="ARBA" id="ARBA00006706"/>
    </source>
</evidence>
<evidence type="ECO:0000256" key="8">
    <source>
        <dbReference type="ARBA" id="ARBA00022842"/>
    </source>
</evidence>
<dbReference type="PROSITE" id="PS00444">
    <property type="entry name" value="POLYPRENYL_SYNTHASE_2"/>
    <property type="match status" value="1"/>
</dbReference>
<dbReference type="Proteomes" id="UP000054302">
    <property type="component" value="Unassembled WGS sequence"/>
</dbReference>
<dbReference type="GO" id="GO:0045337">
    <property type="term" value="P:farnesyl diphosphate biosynthetic process"/>
    <property type="evidence" value="ECO:0007669"/>
    <property type="project" value="TreeGrafter"/>
</dbReference>
<dbReference type="HOGENOM" id="CLU_028376_1_0_1"/>
<evidence type="ECO:0000313" key="11">
    <source>
        <dbReference type="EMBL" id="KIV91925.1"/>
    </source>
</evidence>
<evidence type="ECO:0000256" key="5">
    <source>
        <dbReference type="ARBA" id="ARBA00022516"/>
    </source>
</evidence>
<dbReference type="InterPro" id="IPR033749">
    <property type="entry name" value="Polyprenyl_synt_CS"/>
</dbReference>
<comment type="pathway">
    <text evidence="2">Isoprenoid biosynthesis; geranyl diphosphate biosynthesis; geranyl diphosphate from dimethylallyl diphosphate and isopentenyl diphosphate: step 1/1.</text>
</comment>
<evidence type="ECO:0000256" key="2">
    <source>
        <dbReference type="ARBA" id="ARBA00004932"/>
    </source>
</evidence>
<evidence type="ECO:0000256" key="9">
    <source>
        <dbReference type="ARBA" id="ARBA00023098"/>
    </source>
</evidence>
<keyword evidence="6 10" id="KW-0808">Transferase</keyword>
<dbReference type="SUPFAM" id="SSF48576">
    <property type="entry name" value="Terpenoid synthases"/>
    <property type="match status" value="1"/>
</dbReference>
<keyword evidence="7" id="KW-0479">Metal-binding</keyword>
<evidence type="ECO:0000256" key="10">
    <source>
        <dbReference type="RuleBase" id="RU004466"/>
    </source>
</evidence>
<dbReference type="RefSeq" id="XP_016223499.1">
    <property type="nucleotide sequence ID" value="XM_016371206.1"/>
</dbReference>
<accession>A0A0D1WRX1</accession>
<reference evidence="11 12" key="1">
    <citation type="submission" date="2015-01" db="EMBL/GenBank/DDBJ databases">
        <title>The Genome Sequence of Exophiala mesophila CBS40295.</title>
        <authorList>
            <consortium name="The Broad Institute Genomics Platform"/>
            <person name="Cuomo C."/>
            <person name="de Hoog S."/>
            <person name="Gorbushina A."/>
            <person name="Stielow B."/>
            <person name="Teixiera M."/>
            <person name="Abouelleil A."/>
            <person name="Chapman S.B."/>
            <person name="Priest M."/>
            <person name="Young S.K."/>
            <person name="Wortman J."/>
            <person name="Nusbaum C."/>
            <person name="Birren B."/>
        </authorList>
    </citation>
    <scope>NUCLEOTIDE SEQUENCE [LARGE SCALE GENOMIC DNA]</scope>
    <source>
        <strain evidence="11 12">CBS 40295</strain>
    </source>
</reference>
<dbReference type="GeneID" id="27324257"/>
<sequence length="347" mass="39996">MATKTVRGDFEKVFPSLVEDLLAEAKKYNLPENALQWFEKSLNANTPGGKLNRGISVPDTASQLLQRPLSPEEFKDLATLGWLTELLQAFFLVSDDIMDASITRRGEPCWYRQPGVGMVAINDAFMFEASIYQILRKRFRSHPAYIDLVELFQEVTWQTEMGQLCDLITAPEDNVDLNNFSMNKYTFIVIYKTAYYSFYLPVALALHYLQLATPENLKQSENILIPLGEYFQIQDDYLDAFGDPAFIGKIGTDIKDNKCGWLINQALLITTPEQRKLLDDNYGQKDDEKEARVKELYNELQLEKRYQDYEESRVAQLRELIAAVDESQGLRKGVFEVFLAKIYKRNK</sequence>
<comment type="pathway">
    <text evidence="3">Isoprenoid biosynthesis; farnesyl diphosphate biosynthesis; farnesyl diphosphate from geranyl diphosphate and isopentenyl diphosphate: step 1/1.</text>
</comment>
<dbReference type="GO" id="GO:0004161">
    <property type="term" value="F:dimethylallyltranstransferase activity"/>
    <property type="evidence" value="ECO:0007669"/>
    <property type="project" value="TreeGrafter"/>
</dbReference>
<dbReference type="OMA" id="CSWVVNQ"/>
<comment type="cofactor">
    <cofactor evidence="1">
        <name>Mg(2+)</name>
        <dbReference type="ChEBI" id="CHEBI:18420"/>
    </cofactor>
</comment>
<comment type="similarity">
    <text evidence="4 10">Belongs to the FPP/GGPP synthase family.</text>
</comment>
<keyword evidence="12" id="KW-1185">Reference proteome</keyword>